<name>A0A3A5H9V6_9ACTN</name>
<evidence type="ECO:0000313" key="4">
    <source>
        <dbReference type="Proteomes" id="UP000276542"/>
    </source>
</evidence>
<dbReference type="PANTHER" id="PTHR11895:SF7">
    <property type="entry name" value="GLUTAMYL-TRNA(GLN) AMIDOTRANSFERASE SUBUNIT A, MITOCHONDRIAL"/>
    <property type="match status" value="1"/>
</dbReference>
<protein>
    <submittedName>
        <fullName evidence="3">Amidase</fullName>
        <ecNumber evidence="3">3.5.1.4</ecNumber>
    </submittedName>
</protein>
<proteinExistence type="inferred from homology"/>
<dbReference type="Pfam" id="PF01425">
    <property type="entry name" value="Amidase"/>
    <property type="match status" value="1"/>
</dbReference>
<sequence length="466" mass="49531">MSRVHAFTDDALADHDAVALAGLLASSQVSPSELRDAVVARLQVVEPVLNGLAHPAFDAGDGEPPTGFFGGLPTFIKDNCDVAGMPTLQGTDAFVGRPKATDGELTRMFRATGLQPIGKTRLSEFGFSASAEHPRLGPVRNPWDTTRSSGASSAGSAAYVAAGVVPLAHANDGGGSIRIPAAACGLVGLKPTRNRTLQDKMMREIPVRIVADGVVTRSVRDTAAFFREAELVWRNPGLRPVGDVTEPVRGRLKIAVVTSSIDRDATPDVREQTLKTAGLLEELGHHVEEIDPPVPASLPDDFLLYWSLLALGVVRTGRLRFGRSFDISRLDNLTRGLERHALRNIHRTGPAIARLAASSRSAARVFRQYDVVLTPAVAAPTPVIGELDPALPYETLKERLLDWVAFTPLQNATGTPALSLPLANTVDGMPLGMMFGAGAGRDALLLALGLELEAARPFARIQGPVC</sequence>
<keyword evidence="3" id="KW-0378">Hydrolase</keyword>
<keyword evidence="4" id="KW-1185">Reference proteome</keyword>
<comment type="caution">
    <text evidence="3">The sequence shown here is derived from an EMBL/GenBank/DDBJ whole genome shotgun (WGS) entry which is preliminary data.</text>
</comment>
<dbReference type="InterPro" id="IPR036928">
    <property type="entry name" value="AS_sf"/>
</dbReference>
<dbReference type="PANTHER" id="PTHR11895">
    <property type="entry name" value="TRANSAMIDASE"/>
    <property type="match status" value="1"/>
</dbReference>
<dbReference type="EMBL" id="QYRP01000002">
    <property type="protein sequence ID" value="RJS46175.1"/>
    <property type="molecule type" value="Genomic_DNA"/>
</dbReference>
<dbReference type="InterPro" id="IPR023631">
    <property type="entry name" value="Amidase_dom"/>
</dbReference>
<organism evidence="3 4">
    <name type="scientific">Nocardioides cavernaquae</name>
    <dbReference type="NCBI Taxonomy" id="2321396"/>
    <lineage>
        <taxon>Bacteria</taxon>
        <taxon>Bacillati</taxon>
        <taxon>Actinomycetota</taxon>
        <taxon>Actinomycetes</taxon>
        <taxon>Propionibacteriales</taxon>
        <taxon>Nocardioidaceae</taxon>
        <taxon>Nocardioides</taxon>
    </lineage>
</organism>
<dbReference type="RefSeq" id="WP_120060119.1">
    <property type="nucleotide sequence ID" value="NZ_QYRP01000002.1"/>
</dbReference>
<dbReference type="Proteomes" id="UP000276542">
    <property type="component" value="Unassembled WGS sequence"/>
</dbReference>
<dbReference type="NCBIfam" id="NF005899">
    <property type="entry name" value="PRK07869.1"/>
    <property type="match status" value="1"/>
</dbReference>
<accession>A0A3A5H9V6</accession>
<dbReference type="AlphaFoldDB" id="A0A3A5H9V6"/>
<dbReference type="SUPFAM" id="SSF75304">
    <property type="entry name" value="Amidase signature (AS) enzymes"/>
    <property type="match status" value="1"/>
</dbReference>
<dbReference type="EC" id="3.5.1.4" evidence="3"/>
<reference evidence="4" key="1">
    <citation type="submission" date="2018-09" db="EMBL/GenBank/DDBJ databases">
        <authorList>
            <person name="Zhu H."/>
        </authorList>
    </citation>
    <scope>NUCLEOTIDE SEQUENCE [LARGE SCALE GENOMIC DNA]</scope>
    <source>
        <strain evidence="4">K1W22B-1</strain>
    </source>
</reference>
<feature type="domain" description="Amidase" evidence="2">
    <location>
        <begin position="63"/>
        <end position="446"/>
    </location>
</feature>
<comment type="similarity">
    <text evidence="1">Belongs to the amidase family.</text>
</comment>
<evidence type="ECO:0000313" key="3">
    <source>
        <dbReference type="EMBL" id="RJS46175.1"/>
    </source>
</evidence>
<evidence type="ECO:0000259" key="2">
    <source>
        <dbReference type="Pfam" id="PF01425"/>
    </source>
</evidence>
<dbReference type="Gene3D" id="3.90.1300.10">
    <property type="entry name" value="Amidase signature (AS) domain"/>
    <property type="match status" value="1"/>
</dbReference>
<dbReference type="GO" id="GO:0004040">
    <property type="term" value="F:amidase activity"/>
    <property type="evidence" value="ECO:0007669"/>
    <property type="project" value="UniProtKB-EC"/>
</dbReference>
<dbReference type="InterPro" id="IPR000120">
    <property type="entry name" value="Amidase"/>
</dbReference>
<gene>
    <name evidence="3" type="ORF">D4739_08095</name>
</gene>
<dbReference type="OrthoDB" id="5175573at2"/>
<evidence type="ECO:0000256" key="1">
    <source>
        <dbReference type="ARBA" id="ARBA00009199"/>
    </source>
</evidence>